<comment type="function">
    <text evidence="1">Is involved in generating a small heat-stable compound (Nod), an acylated oligomer of N-acetylglucosamine, that stimulates mitosis in various plant protoplasts.</text>
</comment>
<dbReference type="AlphaFoldDB" id="A0A560HHE8"/>
<dbReference type="OrthoDB" id="9787041at2"/>
<sequence length="324" mass="37138">MHGDPNLYDFWPYRDRPKITWPGGKKVAFWVAPNIEFYELDPPGNPSRKPWGRPHPDVVPYSARDWGNRVGHWRMMDVMDECGVRGSVSLSVAMLDHHPEIIRACVDRDWEFFSHGIYNTRYSYGMTEAQERAVIEDSIRSVQDATGQRIRGYLAPALTHTERTLDLLAEYDFWYSCDLFQDDQPQPLKVKGDKRLISMPYSLEVNDVITYGVYHQSPRAYADTLMRHFDQLLEEGAETGTVMCIPLHAYLVAHPHRIGPFREALRYITGHRDDVWVTTAKDIAQFYLSSHYDQTLADIEARGCARPGTGFNPAPSGQAQGDRS</sequence>
<reference evidence="6 7" key="1">
    <citation type="submission" date="2019-06" db="EMBL/GenBank/DDBJ databases">
        <title>Genomic Encyclopedia of Type Strains, Phase IV (KMG-V): Genome sequencing to study the core and pangenomes of soil and plant-associated prokaryotes.</title>
        <authorList>
            <person name="Whitman W."/>
        </authorList>
    </citation>
    <scope>NUCLEOTIDE SEQUENCE [LARGE SCALE GENOMIC DNA]</scope>
    <source>
        <strain evidence="6 7">BR 11622</strain>
    </source>
</reference>
<evidence type="ECO:0000313" key="6">
    <source>
        <dbReference type="EMBL" id="TWB45887.1"/>
    </source>
</evidence>
<dbReference type="Gene3D" id="3.20.20.370">
    <property type="entry name" value="Glycoside hydrolase/deacetylase"/>
    <property type="match status" value="1"/>
</dbReference>
<evidence type="ECO:0000256" key="2">
    <source>
        <dbReference type="ARBA" id="ARBA00010973"/>
    </source>
</evidence>
<dbReference type="GO" id="GO:0016810">
    <property type="term" value="F:hydrolase activity, acting on carbon-nitrogen (but not peptide) bonds"/>
    <property type="evidence" value="ECO:0007669"/>
    <property type="project" value="InterPro"/>
</dbReference>
<dbReference type="PANTHER" id="PTHR43123:SF4">
    <property type="entry name" value="POLYSACCHARIDE DEACETYLASE"/>
    <property type="match status" value="1"/>
</dbReference>
<keyword evidence="7" id="KW-1185">Reference proteome</keyword>
<evidence type="ECO:0000256" key="4">
    <source>
        <dbReference type="ARBA" id="ARBA00032976"/>
    </source>
</evidence>
<dbReference type="EMBL" id="VITR01000001">
    <property type="protein sequence ID" value="TWB45887.1"/>
    <property type="molecule type" value="Genomic_DNA"/>
</dbReference>
<comment type="similarity">
    <text evidence="2">Belongs to the polysaccharide deacetylase family.</text>
</comment>
<dbReference type="Pfam" id="PF01522">
    <property type="entry name" value="Polysacc_deac_1"/>
    <property type="match status" value="1"/>
</dbReference>
<name>A0A560HHE8_9PROT</name>
<dbReference type="CDD" id="cd10979">
    <property type="entry name" value="CE4_PuuE_like"/>
    <property type="match status" value="1"/>
</dbReference>
<protein>
    <recommendedName>
        <fullName evidence="3">Chitooligosaccharide deacetylase</fullName>
    </recommendedName>
    <alternativeName>
        <fullName evidence="4">Nodulation protein B</fullName>
    </alternativeName>
</protein>
<proteinExistence type="inferred from homology"/>
<evidence type="ECO:0000256" key="3">
    <source>
        <dbReference type="ARBA" id="ARBA00020071"/>
    </source>
</evidence>
<evidence type="ECO:0000259" key="5">
    <source>
        <dbReference type="Pfam" id="PF01522"/>
    </source>
</evidence>
<accession>A0A560HHE8</accession>
<dbReference type="Proteomes" id="UP000315751">
    <property type="component" value="Unassembled WGS sequence"/>
</dbReference>
<dbReference type="PANTHER" id="PTHR43123">
    <property type="entry name" value="POLYSACCHARIDE DEACETYLASE-RELATED"/>
    <property type="match status" value="1"/>
</dbReference>
<dbReference type="GO" id="GO:0005975">
    <property type="term" value="P:carbohydrate metabolic process"/>
    <property type="evidence" value="ECO:0007669"/>
    <property type="project" value="InterPro"/>
</dbReference>
<feature type="domain" description="NodB homology" evidence="5">
    <location>
        <begin position="69"/>
        <end position="173"/>
    </location>
</feature>
<dbReference type="SUPFAM" id="SSF88713">
    <property type="entry name" value="Glycoside hydrolase/deacetylase"/>
    <property type="match status" value="1"/>
</dbReference>
<dbReference type="InterPro" id="IPR002509">
    <property type="entry name" value="NODB_dom"/>
</dbReference>
<dbReference type="RefSeq" id="WP_145729156.1">
    <property type="nucleotide sequence ID" value="NZ_VITR01000001.1"/>
</dbReference>
<gene>
    <name evidence="6" type="ORF">FBZ90_101222</name>
</gene>
<organism evidence="6 7">
    <name type="scientific">Nitrospirillum amazonense</name>
    <dbReference type="NCBI Taxonomy" id="28077"/>
    <lineage>
        <taxon>Bacteria</taxon>
        <taxon>Pseudomonadati</taxon>
        <taxon>Pseudomonadota</taxon>
        <taxon>Alphaproteobacteria</taxon>
        <taxon>Rhodospirillales</taxon>
        <taxon>Azospirillaceae</taxon>
        <taxon>Nitrospirillum</taxon>
    </lineage>
</organism>
<dbReference type="InterPro" id="IPR011330">
    <property type="entry name" value="Glyco_hydro/deAcase_b/a-brl"/>
</dbReference>
<evidence type="ECO:0000256" key="1">
    <source>
        <dbReference type="ARBA" id="ARBA00003236"/>
    </source>
</evidence>
<comment type="caution">
    <text evidence="6">The sequence shown here is derived from an EMBL/GenBank/DDBJ whole genome shotgun (WGS) entry which is preliminary data.</text>
</comment>
<evidence type="ECO:0000313" key="7">
    <source>
        <dbReference type="Proteomes" id="UP000315751"/>
    </source>
</evidence>